<dbReference type="PROSITE" id="PS51257">
    <property type="entry name" value="PROKAR_LIPOPROTEIN"/>
    <property type="match status" value="1"/>
</dbReference>
<keyword evidence="4" id="KW-1185">Reference proteome</keyword>
<evidence type="ECO:0000256" key="1">
    <source>
        <dbReference type="SAM" id="SignalP"/>
    </source>
</evidence>
<reference evidence="3 4" key="2">
    <citation type="submission" date="2015-10" db="EMBL/GenBank/DDBJ databases">
        <title>Draft Genome Sequence of Prosthecomicrobium hirschii ATCC 27832.</title>
        <authorList>
            <person name="Daniel J."/>
            <person name="Givan S.A."/>
            <person name="Brun Y.V."/>
            <person name="Brown P.J."/>
        </authorList>
    </citation>
    <scope>NUCLEOTIDE SEQUENCE [LARGE SCALE GENOMIC DNA]</scope>
    <source>
        <strain evidence="3 4">16</strain>
    </source>
</reference>
<accession>A0A0P6VQA4</accession>
<protein>
    <recommendedName>
        <fullName evidence="2">PepSY domain-containing protein</fullName>
    </recommendedName>
</protein>
<dbReference type="RefSeq" id="WP_054359524.1">
    <property type="nucleotide sequence ID" value="NZ_JAPCYQ010000001.1"/>
</dbReference>
<dbReference type="STRING" id="665126.ABB55_14985"/>
<proteinExistence type="predicted"/>
<dbReference type="AlphaFoldDB" id="A0A0P6VQA4"/>
<organism evidence="3 4">
    <name type="scientific">Prosthecodimorpha hirschii</name>
    <dbReference type="NCBI Taxonomy" id="665126"/>
    <lineage>
        <taxon>Bacteria</taxon>
        <taxon>Pseudomonadati</taxon>
        <taxon>Pseudomonadota</taxon>
        <taxon>Alphaproteobacteria</taxon>
        <taxon>Hyphomicrobiales</taxon>
        <taxon>Ancalomicrobiaceae</taxon>
        <taxon>Prosthecodimorpha</taxon>
    </lineage>
</organism>
<name>A0A0P6VQA4_9HYPH</name>
<keyword evidence="1" id="KW-0732">Signal</keyword>
<dbReference type="EMBL" id="LJYW01000001">
    <property type="protein sequence ID" value="KPL53359.1"/>
    <property type="molecule type" value="Genomic_DNA"/>
</dbReference>
<sequence>MTRIAGAILLVLTLACGPAAADSYCRVPLADWQPREALQRKLEAEGWTVEMIRAHDGCYRVHAVNAAGERLQGRFDPATLAMVGRRGEGRGHRHGDDDHD</sequence>
<feature type="domain" description="PepSY" evidence="2">
    <location>
        <begin position="7"/>
        <end position="85"/>
    </location>
</feature>
<gene>
    <name evidence="3" type="ORF">ABB55_14985</name>
</gene>
<dbReference type="InterPro" id="IPR025711">
    <property type="entry name" value="PepSY"/>
</dbReference>
<dbReference type="OrthoDB" id="7365433at2"/>
<dbReference type="Proteomes" id="UP000048984">
    <property type="component" value="Unassembled WGS sequence"/>
</dbReference>
<evidence type="ECO:0000313" key="3">
    <source>
        <dbReference type="EMBL" id="KPL53359.1"/>
    </source>
</evidence>
<comment type="caution">
    <text evidence="3">The sequence shown here is derived from an EMBL/GenBank/DDBJ whole genome shotgun (WGS) entry which is preliminary data.</text>
</comment>
<feature type="signal peptide" evidence="1">
    <location>
        <begin position="1"/>
        <end position="21"/>
    </location>
</feature>
<evidence type="ECO:0000313" key="4">
    <source>
        <dbReference type="Proteomes" id="UP000048984"/>
    </source>
</evidence>
<evidence type="ECO:0000259" key="2">
    <source>
        <dbReference type="Pfam" id="PF13670"/>
    </source>
</evidence>
<dbReference type="Pfam" id="PF13670">
    <property type="entry name" value="PepSY_2"/>
    <property type="match status" value="1"/>
</dbReference>
<feature type="chain" id="PRO_5006131710" description="PepSY domain-containing protein" evidence="1">
    <location>
        <begin position="22"/>
        <end position="100"/>
    </location>
</feature>
<reference evidence="3 4" key="1">
    <citation type="submission" date="2015-09" db="EMBL/GenBank/DDBJ databases">
        <authorList>
            <person name="Jackson K.R."/>
            <person name="Lunt B.L."/>
            <person name="Fisher J.N.B."/>
            <person name="Gardner A.V."/>
            <person name="Bailey M.E."/>
            <person name="Deus L.M."/>
            <person name="Earl A.S."/>
            <person name="Gibby P.D."/>
            <person name="Hartmann K.A."/>
            <person name="Liu J.E."/>
            <person name="Manci A.M."/>
            <person name="Nielsen D.A."/>
            <person name="Solomon M.B."/>
            <person name="Breakwell D.P."/>
            <person name="Burnett S.H."/>
            <person name="Grose J.H."/>
        </authorList>
    </citation>
    <scope>NUCLEOTIDE SEQUENCE [LARGE SCALE GENOMIC DNA]</scope>
    <source>
        <strain evidence="3 4">16</strain>
    </source>
</reference>